<dbReference type="Proteomes" id="UP000652074">
    <property type="component" value="Unassembled WGS sequence"/>
</dbReference>
<keyword evidence="7" id="KW-1185">Reference proteome</keyword>
<reference evidence="6 7" key="1">
    <citation type="submission" date="2019-12" db="EMBL/GenBank/DDBJ databases">
        <title>Comparative genomics gives insights into the taxonomy of the Azoarcus-Aromatoleum group and reveals separate origins of nif in the plant-associated Azoarcus and non-plant-associated Aromatoleum sub-groups.</title>
        <authorList>
            <person name="Lafos M."/>
            <person name="Maluk M."/>
            <person name="Batista M."/>
            <person name="Junghare M."/>
            <person name="Carmona M."/>
            <person name="Faoro H."/>
            <person name="Cruz L.M."/>
            <person name="Battistoni F."/>
            <person name="De Souza E."/>
            <person name="Pedrosa F."/>
            <person name="Chen W.-M."/>
            <person name="Poole P.S."/>
            <person name="Dixon R.A."/>
            <person name="James E.K."/>
        </authorList>
    </citation>
    <scope>NUCLEOTIDE SEQUENCE [LARGE SCALE GENOMIC DNA]</scope>
    <source>
        <strain evidence="6 7">ToN1</strain>
    </source>
</reference>
<evidence type="ECO:0000256" key="2">
    <source>
        <dbReference type="ARBA" id="ARBA00022723"/>
    </source>
</evidence>
<comment type="caution">
    <text evidence="6">The sequence shown here is derived from an EMBL/GenBank/DDBJ whole genome shotgun (WGS) entry which is preliminary data.</text>
</comment>
<evidence type="ECO:0000256" key="4">
    <source>
        <dbReference type="ARBA" id="ARBA00023014"/>
    </source>
</evidence>
<proteinExistence type="predicted"/>
<feature type="domain" description="Iron-binding zinc finger CDGSH type" evidence="5">
    <location>
        <begin position="11"/>
        <end position="48"/>
    </location>
</feature>
<dbReference type="InterPro" id="IPR052950">
    <property type="entry name" value="CISD"/>
</dbReference>
<evidence type="ECO:0000313" key="7">
    <source>
        <dbReference type="Proteomes" id="UP000652074"/>
    </source>
</evidence>
<evidence type="ECO:0000259" key="5">
    <source>
        <dbReference type="SMART" id="SM00704"/>
    </source>
</evidence>
<accession>A0ABX1MTF0</accession>
<gene>
    <name evidence="6" type="ORF">GPA26_14065</name>
</gene>
<keyword evidence="2" id="KW-0479">Metal-binding</keyword>
<dbReference type="InterPro" id="IPR042216">
    <property type="entry name" value="MitoNEET_CISD"/>
</dbReference>
<keyword evidence="4" id="KW-0411">Iron-sulfur</keyword>
<dbReference type="InterPro" id="IPR018967">
    <property type="entry name" value="FeS-contain_CDGSH-typ"/>
</dbReference>
<dbReference type="Pfam" id="PF09360">
    <property type="entry name" value="zf-CDGSH"/>
    <property type="match status" value="2"/>
</dbReference>
<organism evidence="6 7">
    <name type="scientific">Aromatoleum petrolei</name>
    <dbReference type="NCBI Taxonomy" id="76116"/>
    <lineage>
        <taxon>Bacteria</taxon>
        <taxon>Pseudomonadati</taxon>
        <taxon>Pseudomonadota</taxon>
        <taxon>Betaproteobacteria</taxon>
        <taxon>Rhodocyclales</taxon>
        <taxon>Rhodocyclaceae</taxon>
        <taxon>Aromatoleum</taxon>
    </lineage>
</organism>
<keyword evidence="3" id="KW-0408">Iron</keyword>
<evidence type="ECO:0000313" key="6">
    <source>
        <dbReference type="EMBL" id="NMF89595.1"/>
    </source>
</evidence>
<name>A0ABX1MTF0_9RHOO</name>
<feature type="domain" description="Iron-binding zinc finger CDGSH type" evidence="5">
    <location>
        <begin position="49"/>
        <end position="81"/>
    </location>
</feature>
<evidence type="ECO:0000256" key="3">
    <source>
        <dbReference type="ARBA" id="ARBA00023004"/>
    </source>
</evidence>
<evidence type="ECO:0000256" key="1">
    <source>
        <dbReference type="ARBA" id="ARBA00022714"/>
    </source>
</evidence>
<dbReference type="RefSeq" id="WP_169206962.1">
    <property type="nucleotide sequence ID" value="NZ_CP059560.1"/>
</dbReference>
<dbReference type="SMART" id="SM00704">
    <property type="entry name" value="ZnF_CDGSH"/>
    <property type="match status" value="2"/>
</dbReference>
<dbReference type="Gene3D" id="3.40.5.90">
    <property type="entry name" value="CDGSH iron-sulfur domain, mitoNEET-type"/>
    <property type="match status" value="2"/>
</dbReference>
<dbReference type="PANTHER" id="PTHR46491:SF3">
    <property type="entry name" value="CDGSH IRON-SULFUR DOMAIN-CONTAINING PROTEIN 3, MITOCHONDRIAL"/>
    <property type="match status" value="1"/>
</dbReference>
<keyword evidence="1" id="KW-0001">2Fe-2S</keyword>
<sequence length="81" mass="8682">MNDPVPNIAQKGPYAVELEAGKDYFWCACGNSKHQPFCDGSHKGGPFVPVKFQAAATGTAYLCGCKRTGNKPYCDGTHSKL</sequence>
<protein>
    <submittedName>
        <fullName evidence="6">CDGSH iron-sulfur domain-containing protein</fullName>
    </submittedName>
</protein>
<dbReference type="EMBL" id="WTVR01000026">
    <property type="protein sequence ID" value="NMF89595.1"/>
    <property type="molecule type" value="Genomic_DNA"/>
</dbReference>
<dbReference type="PANTHER" id="PTHR46491">
    <property type="entry name" value="CDGSH IRON SULFUR DOMAIN PROTEIN HOMOLOG"/>
    <property type="match status" value="1"/>
</dbReference>